<evidence type="ECO:0000313" key="1">
    <source>
        <dbReference type="EMBL" id="UPK72066.1"/>
    </source>
</evidence>
<reference evidence="1 2" key="1">
    <citation type="submission" date="2022-04" db="EMBL/GenBank/DDBJ databases">
        <title>The arsenic-methylating capacity of Chitinophaga filiformis YT5 during chitin decomposition.</title>
        <authorList>
            <person name="Chen G."/>
            <person name="Liang Y."/>
        </authorList>
    </citation>
    <scope>NUCLEOTIDE SEQUENCE [LARGE SCALE GENOMIC DNA]</scope>
    <source>
        <strain evidence="1 2">YT5</strain>
    </source>
</reference>
<evidence type="ECO:0000313" key="2">
    <source>
        <dbReference type="Proteomes" id="UP000830198"/>
    </source>
</evidence>
<protein>
    <submittedName>
        <fullName evidence="1">Uncharacterized protein</fullName>
    </submittedName>
</protein>
<proteinExistence type="predicted"/>
<keyword evidence="2" id="KW-1185">Reference proteome</keyword>
<dbReference type="EMBL" id="CP095855">
    <property type="protein sequence ID" value="UPK72066.1"/>
    <property type="molecule type" value="Genomic_DNA"/>
</dbReference>
<name>A0ABY4I7J7_CHIFI</name>
<dbReference type="RefSeq" id="WP_247814152.1">
    <property type="nucleotide sequence ID" value="NZ_CP095855.1"/>
</dbReference>
<dbReference type="Proteomes" id="UP000830198">
    <property type="component" value="Chromosome"/>
</dbReference>
<organism evidence="1 2">
    <name type="scientific">Chitinophaga filiformis</name>
    <name type="common">Myxococcus filiformis</name>
    <name type="synonym">Flexibacter filiformis</name>
    <dbReference type="NCBI Taxonomy" id="104663"/>
    <lineage>
        <taxon>Bacteria</taxon>
        <taxon>Pseudomonadati</taxon>
        <taxon>Bacteroidota</taxon>
        <taxon>Chitinophagia</taxon>
        <taxon>Chitinophagales</taxon>
        <taxon>Chitinophagaceae</taxon>
        <taxon>Chitinophaga</taxon>
    </lineage>
</organism>
<gene>
    <name evidence="1" type="ORF">MYF79_12305</name>
</gene>
<accession>A0ABY4I7J7</accession>
<sequence>MLMLEMVSSFLIDIAAPINVWGDYALHNPPIIFTITASSNYVPQFPTDKTLSIIKIYVGSLSFNISSLCLAGAADSSPDKISICDIGAVSF</sequence>